<evidence type="ECO:0000313" key="4">
    <source>
        <dbReference type="EMBL" id="KAK6349681.1"/>
    </source>
</evidence>
<gene>
    <name evidence="4" type="ORF">TWF696_005960</name>
</gene>
<evidence type="ECO:0000259" key="3">
    <source>
        <dbReference type="PROSITE" id="PS51526"/>
    </source>
</evidence>
<comment type="caution">
    <text evidence="4">The sequence shown here is derived from an EMBL/GenBank/DDBJ whole genome shotgun (WGS) entry which is preliminary data.</text>
</comment>
<accession>A0AAV9UUP5</accession>
<dbReference type="GO" id="GO:0000981">
    <property type="term" value="F:DNA-binding transcription factor activity, RNA polymerase II-specific"/>
    <property type="evidence" value="ECO:0007669"/>
    <property type="project" value="TreeGrafter"/>
</dbReference>
<name>A0AAV9UUP5_9PEZI</name>
<feature type="domain" description="RFX-type winged-helix" evidence="3">
    <location>
        <begin position="209"/>
        <end position="286"/>
    </location>
</feature>
<feature type="compositionally biased region" description="Polar residues" evidence="2">
    <location>
        <begin position="42"/>
        <end position="51"/>
    </location>
</feature>
<dbReference type="GO" id="GO:0000978">
    <property type="term" value="F:RNA polymerase II cis-regulatory region sequence-specific DNA binding"/>
    <property type="evidence" value="ECO:0007669"/>
    <property type="project" value="TreeGrafter"/>
</dbReference>
<sequence length="751" mass="83912">MKRVTFHQPLTTNSMSSGLGKPNLSQAIQQPISLHSKKRSRSQSGNQNIQPPQHGPLTFMHAPHMSQSPEYDQYRASPIPMHPQMTPQLIPMPTPMHFPHPTDMANFGKGGPEAGGSTIAAFQAAGARSRSVSQASPELQMSPTLDYDGYGEMVSEMPGSKRQKQLDDHEDALRTLSEEVRHKSLSELAQLVRVSDATSRAERERQGFGMGWLHKYCRRTAEETAAIPRNRVYTHYVTACGDARIKCLNPASFGKLVRIVFPDIKTRRLGIRGHSKYHYCGITLISGKEKMDEDLKNAVATDQKLAILPSNNIAQDTVVSNDTESGEWTALLHDSDPAIPHPSKDEPKVDKAATVEALPPTEITDAPESADDVVNKLAHFMTPAEEERLFGLCVPDITRYMPAGTDLDNAKTLEATYRTHAVALFEAFKSMQMKTFYALYSQFQGSFTAPVLKLLAEPCMANWVEDTDWEIYKELLTLVNNVVRTAIPHKIFEQFKKITQTLEDYIRKVLKPLPDWVVEARLRPASAFLRLVDQALRTNMTCHAAASILNNDADVKTMESDWSKMVEAERIVRRELPCKSPLAIQLLRTEVVNLVRGRESSAMPAPEDPVDEMGIFDHWVRWLDRLPSRFPDVSARNLLMATSAVASAAIRDITLNGGEGFGGWWVLVTFVEEYLRWNAERGGFCRRPALGPKIAGTDSAERRTLYQNGLLVNDGPDDSGISMRDDSYDSIMMHDKQSRILAEHPVNINIA</sequence>
<dbReference type="Gene3D" id="1.10.10.10">
    <property type="entry name" value="Winged helix-like DNA-binding domain superfamily/Winged helix DNA-binding domain"/>
    <property type="match status" value="1"/>
</dbReference>
<dbReference type="PANTHER" id="PTHR12619">
    <property type="entry name" value="RFX TRANSCRIPTION FACTOR FAMILY"/>
    <property type="match status" value="1"/>
</dbReference>
<dbReference type="InterPro" id="IPR057321">
    <property type="entry name" value="RFX1-4/6/8-like_BCD"/>
</dbReference>
<organism evidence="4 5">
    <name type="scientific">Orbilia brochopaga</name>
    <dbReference type="NCBI Taxonomy" id="3140254"/>
    <lineage>
        <taxon>Eukaryota</taxon>
        <taxon>Fungi</taxon>
        <taxon>Dikarya</taxon>
        <taxon>Ascomycota</taxon>
        <taxon>Pezizomycotina</taxon>
        <taxon>Orbiliomycetes</taxon>
        <taxon>Orbiliales</taxon>
        <taxon>Orbiliaceae</taxon>
        <taxon>Orbilia</taxon>
    </lineage>
</organism>
<dbReference type="EMBL" id="JAVHNQ010000004">
    <property type="protein sequence ID" value="KAK6349681.1"/>
    <property type="molecule type" value="Genomic_DNA"/>
</dbReference>
<dbReference type="SUPFAM" id="SSF46785">
    <property type="entry name" value="Winged helix' DNA-binding domain"/>
    <property type="match status" value="1"/>
</dbReference>
<evidence type="ECO:0000256" key="1">
    <source>
        <dbReference type="ARBA" id="ARBA00023125"/>
    </source>
</evidence>
<protein>
    <recommendedName>
        <fullName evidence="3">RFX-type winged-helix domain-containing protein</fullName>
    </recommendedName>
</protein>
<dbReference type="InterPro" id="IPR036388">
    <property type="entry name" value="WH-like_DNA-bd_sf"/>
</dbReference>
<dbReference type="InterPro" id="IPR003150">
    <property type="entry name" value="DNA-bd_RFX"/>
</dbReference>
<dbReference type="AlphaFoldDB" id="A0AAV9UUP5"/>
<dbReference type="InterPro" id="IPR039779">
    <property type="entry name" value="RFX-like"/>
</dbReference>
<dbReference type="Proteomes" id="UP001375240">
    <property type="component" value="Unassembled WGS sequence"/>
</dbReference>
<dbReference type="Pfam" id="PF25340">
    <property type="entry name" value="BCD_RFX"/>
    <property type="match status" value="1"/>
</dbReference>
<reference evidence="4 5" key="1">
    <citation type="submission" date="2019-10" db="EMBL/GenBank/DDBJ databases">
        <authorList>
            <person name="Palmer J.M."/>
        </authorList>
    </citation>
    <scope>NUCLEOTIDE SEQUENCE [LARGE SCALE GENOMIC DNA]</scope>
    <source>
        <strain evidence="4 5">TWF696</strain>
    </source>
</reference>
<dbReference type="Pfam" id="PF02257">
    <property type="entry name" value="RFX_DNA_binding"/>
    <property type="match status" value="1"/>
</dbReference>
<dbReference type="InterPro" id="IPR036390">
    <property type="entry name" value="WH_DNA-bd_sf"/>
</dbReference>
<feature type="region of interest" description="Disordered" evidence="2">
    <location>
        <begin position="1"/>
        <end position="58"/>
    </location>
</feature>
<keyword evidence="1" id="KW-0238">DNA-binding</keyword>
<evidence type="ECO:0000313" key="5">
    <source>
        <dbReference type="Proteomes" id="UP001375240"/>
    </source>
</evidence>
<dbReference type="PANTHER" id="PTHR12619:SF5">
    <property type="entry name" value="TRANSCRIPTION FACTOR RFX4"/>
    <property type="match status" value="1"/>
</dbReference>
<feature type="compositionally biased region" description="Polar residues" evidence="2">
    <location>
        <begin position="8"/>
        <end position="33"/>
    </location>
</feature>
<keyword evidence="5" id="KW-1185">Reference proteome</keyword>
<proteinExistence type="predicted"/>
<evidence type="ECO:0000256" key="2">
    <source>
        <dbReference type="SAM" id="MobiDB-lite"/>
    </source>
</evidence>
<dbReference type="PROSITE" id="PS51526">
    <property type="entry name" value="RFX_DBD"/>
    <property type="match status" value="1"/>
</dbReference>